<comment type="subcellular location">
    <subcellularLocation>
        <location evidence="1">Cell membrane</location>
    </subcellularLocation>
</comment>
<comment type="caution">
    <text evidence="8">The sequence shown here is derived from an EMBL/GenBank/DDBJ whole genome shotgun (WGS) entry which is preliminary data.</text>
</comment>
<dbReference type="InterPro" id="IPR000460">
    <property type="entry name" value="Nlgn"/>
</dbReference>
<keyword evidence="7" id="KW-1133">Transmembrane helix</keyword>
<evidence type="ECO:0000256" key="6">
    <source>
        <dbReference type="ARBA" id="ARBA00023180"/>
    </source>
</evidence>
<evidence type="ECO:0000313" key="9">
    <source>
        <dbReference type="Proteomes" id="UP000887013"/>
    </source>
</evidence>
<gene>
    <name evidence="8" type="primary">AVEN_187558_1</name>
    <name evidence="8" type="ORF">NPIL_389261</name>
</gene>
<dbReference type="InterPro" id="IPR051093">
    <property type="entry name" value="Neuroligin/BSAL"/>
</dbReference>
<feature type="transmembrane region" description="Helical" evidence="7">
    <location>
        <begin position="161"/>
        <end position="187"/>
    </location>
</feature>
<evidence type="ECO:0000256" key="1">
    <source>
        <dbReference type="ARBA" id="ARBA00004236"/>
    </source>
</evidence>
<proteinExistence type="inferred from homology"/>
<sequence>MVCVRKLKSNFDKAMDNDPNVGSQLGEMQIDTSRGRFERVIWPEFTANHQKYLSIFVNPKVKDHYNAHKLSYWMNLIPKLDAIDNTTSDQHHMLDDHHNVSTYDGCVRSLYADVQQQSTKEITDDLSHFNNTNDSSFDADKTLSGNVTEIQVYGLDKGVHLSALGVTIAVGCSLLMLNAVVFAAIFYQKDKINVAKNMQKAYYEVEGNKEEEEDSFKKPYLLKDAPSSLILHDFESIQAFKEQPIFDLVETSEIKRQLSGTAETELTNTSKPPKIKTVTFVDAPTILCEIPDPIVPDTSSGKCLEQITFHSPQTTESETNTNS</sequence>
<evidence type="ECO:0000313" key="8">
    <source>
        <dbReference type="EMBL" id="GFS53296.1"/>
    </source>
</evidence>
<dbReference type="InterPro" id="IPR029058">
    <property type="entry name" value="AB_hydrolase_fold"/>
</dbReference>
<evidence type="ECO:0000256" key="2">
    <source>
        <dbReference type="ARBA" id="ARBA00005964"/>
    </source>
</evidence>
<dbReference type="PANTHER" id="PTHR43903">
    <property type="entry name" value="NEUROLIGIN"/>
    <property type="match status" value="1"/>
</dbReference>
<keyword evidence="9" id="KW-1185">Reference proteome</keyword>
<evidence type="ECO:0000256" key="4">
    <source>
        <dbReference type="ARBA" id="ARBA00023136"/>
    </source>
</evidence>
<accession>A0A8X6MHX6</accession>
<dbReference type="OrthoDB" id="6425556at2759"/>
<dbReference type="GO" id="GO:0005886">
    <property type="term" value="C:plasma membrane"/>
    <property type="evidence" value="ECO:0007669"/>
    <property type="project" value="UniProtKB-SubCell"/>
</dbReference>
<evidence type="ECO:0000256" key="5">
    <source>
        <dbReference type="ARBA" id="ARBA00023157"/>
    </source>
</evidence>
<comment type="similarity">
    <text evidence="2">Belongs to the type-B carboxylesterase/lipase family.</text>
</comment>
<dbReference type="GO" id="GO:0042043">
    <property type="term" value="F:neurexin family protein binding"/>
    <property type="evidence" value="ECO:0007669"/>
    <property type="project" value="InterPro"/>
</dbReference>
<dbReference type="PRINTS" id="PR01090">
    <property type="entry name" value="NEUROLIGIN"/>
</dbReference>
<evidence type="ECO:0000256" key="3">
    <source>
        <dbReference type="ARBA" id="ARBA00022475"/>
    </source>
</evidence>
<keyword evidence="4 7" id="KW-0472">Membrane</keyword>
<dbReference type="AlphaFoldDB" id="A0A8X6MHX6"/>
<dbReference type="Proteomes" id="UP000887013">
    <property type="component" value="Unassembled WGS sequence"/>
</dbReference>
<dbReference type="EMBL" id="BMAW01092134">
    <property type="protein sequence ID" value="GFS53296.1"/>
    <property type="molecule type" value="Genomic_DNA"/>
</dbReference>
<keyword evidence="5" id="KW-1015">Disulfide bond</keyword>
<evidence type="ECO:0000256" key="7">
    <source>
        <dbReference type="SAM" id="Phobius"/>
    </source>
</evidence>
<keyword evidence="7" id="KW-0812">Transmembrane</keyword>
<name>A0A8X6MHX6_NEPPI</name>
<organism evidence="8 9">
    <name type="scientific">Nephila pilipes</name>
    <name type="common">Giant wood spider</name>
    <name type="synonym">Nephila maculata</name>
    <dbReference type="NCBI Taxonomy" id="299642"/>
    <lineage>
        <taxon>Eukaryota</taxon>
        <taxon>Metazoa</taxon>
        <taxon>Ecdysozoa</taxon>
        <taxon>Arthropoda</taxon>
        <taxon>Chelicerata</taxon>
        <taxon>Arachnida</taxon>
        <taxon>Araneae</taxon>
        <taxon>Araneomorphae</taxon>
        <taxon>Entelegynae</taxon>
        <taxon>Araneoidea</taxon>
        <taxon>Nephilidae</taxon>
        <taxon>Nephila</taxon>
    </lineage>
</organism>
<keyword evidence="6" id="KW-0325">Glycoprotein</keyword>
<dbReference type="Gene3D" id="3.40.50.1820">
    <property type="entry name" value="alpha/beta hydrolase"/>
    <property type="match status" value="1"/>
</dbReference>
<protein>
    <submittedName>
        <fullName evidence="8">Uncharacterized protein</fullName>
    </submittedName>
</protein>
<reference evidence="8" key="1">
    <citation type="submission" date="2020-08" db="EMBL/GenBank/DDBJ databases">
        <title>Multicomponent nature underlies the extraordinary mechanical properties of spider dragline silk.</title>
        <authorList>
            <person name="Kono N."/>
            <person name="Nakamura H."/>
            <person name="Mori M."/>
            <person name="Yoshida Y."/>
            <person name="Ohtoshi R."/>
            <person name="Malay A.D."/>
            <person name="Moran D.A.P."/>
            <person name="Tomita M."/>
            <person name="Numata K."/>
            <person name="Arakawa K."/>
        </authorList>
    </citation>
    <scope>NUCLEOTIDE SEQUENCE</scope>
</reference>
<keyword evidence="3" id="KW-1003">Cell membrane</keyword>